<evidence type="ECO:0000313" key="2">
    <source>
        <dbReference type="Proteomes" id="UP000184501"/>
    </source>
</evidence>
<keyword evidence="2" id="KW-1185">Reference proteome</keyword>
<proteinExistence type="predicted"/>
<reference evidence="1 2" key="1">
    <citation type="submission" date="2016-11" db="EMBL/GenBank/DDBJ databases">
        <authorList>
            <person name="Jaros S."/>
            <person name="Januszkiewicz K."/>
            <person name="Wedrychowicz H."/>
        </authorList>
    </citation>
    <scope>NUCLEOTIDE SEQUENCE [LARGE SCALE GENOMIC DNA]</scope>
    <source>
        <strain evidence="1 2">DSM 44523</strain>
    </source>
</reference>
<protein>
    <submittedName>
        <fullName evidence="1">Uncharacterized protein</fullName>
    </submittedName>
</protein>
<name>A0A1M5Q2P6_STRHI</name>
<sequence>MGADVGADGGAVPDGAELAVVLGAGESLDSAPARSLGALGEVPTAEPETRGAGWGVVEGVGDAPEAVVGVGVRAKVEPSRTRVTSGRPS</sequence>
<evidence type="ECO:0000313" key="1">
    <source>
        <dbReference type="EMBL" id="SHH08308.1"/>
    </source>
</evidence>
<gene>
    <name evidence="1" type="ORF">SAMN05444320_12140</name>
</gene>
<organism evidence="1 2">
    <name type="scientific">Streptoalloteichus hindustanus</name>
    <dbReference type="NCBI Taxonomy" id="2017"/>
    <lineage>
        <taxon>Bacteria</taxon>
        <taxon>Bacillati</taxon>
        <taxon>Actinomycetota</taxon>
        <taxon>Actinomycetes</taxon>
        <taxon>Pseudonocardiales</taxon>
        <taxon>Pseudonocardiaceae</taxon>
        <taxon>Streptoalloteichus</taxon>
    </lineage>
</organism>
<dbReference type="AlphaFoldDB" id="A0A1M5Q2P6"/>
<accession>A0A1M5Q2P6</accession>
<dbReference type="EMBL" id="FQVN01000021">
    <property type="protein sequence ID" value="SHH08308.1"/>
    <property type="molecule type" value="Genomic_DNA"/>
</dbReference>
<dbReference type="Proteomes" id="UP000184501">
    <property type="component" value="Unassembled WGS sequence"/>
</dbReference>